<dbReference type="PANTHER" id="PTHR15852:SF54">
    <property type="entry name" value="PROTEIN SSUH2 HOMOLOG"/>
    <property type="match status" value="1"/>
</dbReference>
<keyword evidence="2" id="KW-0472">Membrane</keyword>
<feature type="transmembrane region" description="Helical" evidence="2">
    <location>
        <begin position="521"/>
        <end position="543"/>
    </location>
</feature>
<evidence type="ECO:0000256" key="1">
    <source>
        <dbReference type="SAM" id="MobiDB-lite"/>
    </source>
</evidence>
<keyword evidence="4" id="KW-1185">Reference proteome</keyword>
<evidence type="ECO:0008006" key="5">
    <source>
        <dbReference type="Google" id="ProtNLM"/>
    </source>
</evidence>
<organism evidence="3 4">
    <name type="scientific">Pseudoduganella chitinolytica</name>
    <dbReference type="NCBI Taxonomy" id="34070"/>
    <lineage>
        <taxon>Bacteria</taxon>
        <taxon>Pseudomonadati</taxon>
        <taxon>Pseudomonadota</taxon>
        <taxon>Betaproteobacteria</taxon>
        <taxon>Burkholderiales</taxon>
        <taxon>Oxalobacteraceae</taxon>
        <taxon>Telluria group</taxon>
        <taxon>Pseudoduganella</taxon>
    </lineage>
</organism>
<feature type="transmembrane region" description="Helical" evidence="2">
    <location>
        <begin position="435"/>
        <end position="457"/>
    </location>
</feature>
<name>A0ABY8BCE1_9BURK</name>
<proteinExistence type="predicted"/>
<accession>A0ABY8BCE1</accession>
<reference evidence="3 4" key="1">
    <citation type="submission" date="2023-02" db="EMBL/GenBank/DDBJ databases">
        <title>Gemone sequence of Telluria chitinolytica ACM 3522T.</title>
        <authorList>
            <person name="Frediansyah A."/>
            <person name="Miess H."/>
            <person name="Gross H."/>
        </authorList>
    </citation>
    <scope>NUCLEOTIDE SEQUENCE [LARGE SCALE GENOMIC DNA]</scope>
    <source>
        <strain evidence="3 4">ACM 3522</strain>
    </source>
</reference>
<dbReference type="PANTHER" id="PTHR15852">
    <property type="entry name" value="PLASTID TRANSCRIPTIONALLY ACTIVE PROTEIN"/>
    <property type="match status" value="1"/>
</dbReference>
<dbReference type="Proteomes" id="UP001216510">
    <property type="component" value="Chromosome"/>
</dbReference>
<evidence type="ECO:0000256" key="2">
    <source>
        <dbReference type="SAM" id="Phobius"/>
    </source>
</evidence>
<dbReference type="RefSeq" id="WP_277415379.1">
    <property type="nucleotide sequence ID" value="NZ_CP119083.1"/>
</dbReference>
<feature type="region of interest" description="Disordered" evidence="1">
    <location>
        <begin position="64"/>
        <end position="83"/>
    </location>
</feature>
<protein>
    <recommendedName>
        <fullName evidence="5">CR-type domain-containing protein</fullName>
    </recommendedName>
</protein>
<evidence type="ECO:0000313" key="4">
    <source>
        <dbReference type="Proteomes" id="UP001216510"/>
    </source>
</evidence>
<evidence type="ECO:0000313" key="3">
    <source>
        <dbReference type="EMBL" id="WEF32661.1"/>
    </source>
</evidence>
<feature type="region of interest" description="Disordered" evidence="1">
    <location>
        <begin position="578"/>
        <end position="604"/>
    </location>
</feature>
<sequence>MGANDVGVEDNLARYLDACRGAVLDHARRASGSAAPDVTIGATRAHRQQLVVTVTHRLEVSAETEDVPGRQAPGAGDFHASQEKRYRAEIQAQSLAERTRAQTADALIAAVRDEGYGARSTRTCVRMHPRRLFLSTTCGACRGRGEVTCDDCRGTRTVRCSDCRGDGRVQCGACHGSGSVTETDDVTDDNGGSRSETRRVSCDCSSGQVQCSNCSGTGNCTCGTCDGRSVIGCAACAGHGSVTRITTLRTDSVPAFRVALPAGTPACVKPALEKVGHANLAAHGSLTLRDVTADRAQHGAVAVYDGTVPFCELAVAVRGRPTTWVVCGEPPVVADSGGAVPLLLQAGSDALAALPRSAARWSPLFPCAAGRVVASFMAAQPNQAIVDGDTAGISAAAIATQSGRAVSAGYVQGALQALRTTVAIAMRWTRVEAGLALAALALALAIPIVCLPDHGVYRTVTAAAPRYLLDTAAGGAFHWPMALATLLVTVPGWLAAQWLGRRWLQRAGGARLLAWARGHKLTMGVKSGALVVAGVAVLAGAAYGRWPLWIDGQGKVYGVLPLYAPPLVVAPSPEGADTTPFRHGSLAPTPAESDVSFVSPGNAR</sequence>
<keyword evidence="2" id="KW-0812">Transmembrane</keyword>
<keyword evidence="2" id="KW-1133">Transmembrane helix</keyword>
<gene>
    <name evidence="3" type="ORF">PX653_25160</name>
</gene>
<dbReference type="EMBL" id="CP119083">
    <property type="protein sequence ID" value="WEF32661.1"/>
    <property type="molecule type" value="Genomic_DNA"/>
</dbReference>
<feature type="transmembrane region" description="Helical" evidence="2">
    <location>
        <begin position="477"/>
        <end position="500"/>
    </location>
</feature>